<feature type="compositionally biased region" description="Gly residues" evidence="3">
    <location>
        <begin position="252"/>
        <end position="303"/>
    </location>
</feature>
<organism evidence="6 7">
    <name type="scientific">Bugula neritina</name>
    <name type="common">Brown bryozoan</name>
    <name type="synonym">Sertularia neritina</name>
    <dbReference type="NCBI Taxonomy" id="10212"/>
    <lineage>
        <taxon>Eukaryota</taxon>
        <taxon>Metazoa</taxon>
        <taxon>Spiralia</taxon>
        <taxon>Lophotrochozoa</taxon>
        <taxon>Bryozoa</taxon>
        <taxon>Gymnolaemata</taxon>
        <taxon>Cheilostomatida</taxon>
        <taxon>Flustrina</taxon>
        <taxon>Buguloidea</taxon>
        <taxon>Bugulidae</taxon>
        <taxon>Bugula</taxon>
    </lineage>
</organism>
<dbReference type="Proteomes" id="UP000593567">
    <property type="component" value="Unassembled WGS sequence"/>
</dbReference>
<feature type="compositionally biased region" description="Gly residues" evidence="3">
    <location>
        <begin position="315"/>
        <end position="324"/>
    </location>
</feature>
<feature type="domain" description="K Homology" evidence="5">
    <location>
        <begin position="74"/>
        <end position="142"/>
    </location>
</feature>
<gene>
    <name evidence="6" type="ORF">EB796_009279</name>
</gene>
<evidence type="ECO:0000313" key="7">
    <source>
        <dbReference type="Proteomes" id="UP000593567"/>
    </source>
</evidence>
<evidence type="ECO:0000256" key="4">
    <source>
        <dbReference type="SAM" id="Phobius"/>
    </source>
</evidence>
<dbReference type="CDD" id="cd22432">
    <property type="entry name" value="KH-I_HNRNPK_rpt1"/>
    <property type="match status" value="1"/>
</dbReference>
<name>A0A7J7K2Q6_BUGNE</name>
<keyword evidence="4" id="KW-0472">Membrane</keyword>
<dbReference type="SUPFAM" id="SSF54791">
    <property type="entry name" value="Eukaryotic type KH-domain (KH-domain type I)"/>
    <property type="match status" value="3"/>
</dbReference>
<dbReference type="Gene3D" id="3.30.1370.10">
    <property type="entry name" value="K Homology domain, type 1"/>
    <property type="match status" value="3"/>
</dbReference>
<dbReference type="GO" id="GO:0003723">
    <property type="term" value="F:RNA binding"/>
    <property type="evidence" value="ECO:0007669"/>
    <property type="project" value="UniProtKB-UniRule"/>
</dbReference>
<keyword evidence="4" id="KW-1133">Transmembrane helix</keyword>
<protein>
    <submittedName>
        <fullName evidence="6">HNRNPK</fullName>
    </submittedName>
</protein>
<accession>A0A7J7K2Q6</accession>
<dbReference type="PROSITE" id="PS50084">
    <property type="entry name" value="KH_TYPE_1"/>
    <property type="match status" value="3"/>
</dbReference>
<evidence type="ECO:0000259" key="5">
    <source>
        <dbReference type="SMART" id="SM00322"/>
    </source>
</evidence>
<dbReference type="PANTHER" id="PTHR10288">
    <property type="entry name" value="KH DOMAIN CONTAINING RNA BINDING PROTEIN"/>
    <property type="match status" value="1"/>
</dbReference>
<feature type="compositionally biased region" description="Basic and acidic residues" evidence="3">
    <location>
        <begin position="304"/>
        <end position="314"/>
    </location>
</feature>
<dbReference type="Pfam" id="PF00013">
    <property type="entry name" value="KH_1"/>
    <property type="match status" value="3"/>
</dbReference>
<dbReference type="SMART" id="SM00322">
    <property type="entry name" value="KH"/>
    <property type="match status" value="3"/>
</dbReference>
<comment type="caution">
    <text evidence="6">The sequence shown here is derived from an EMBL/GenBank/DDBJ whole genome shotgun (WGS) entry which is preliminary data.</text>
</comment>
<evidence type="ECO:0000256" key="3">
    <source>
        <dbReference type="SAM" id="MobiDB-lite"/>
    </source>
</evidence>
<feature type="domain" description="K Homology" evidence="5">
    <location>
        <begin position="153"/>
        <end position="224"/>
    </location>
</feature>
<sequence>MSRMPKYPLGLMAVWLKLPIAIIILNIIFIVVTIMDDEYHGGSYGNGGGMKRSASDSGMDNAGPPKRFCNGEGPTIELRVLIQSKNAGAIIGKAGSNIKRLRSTYNASVTVPDSSGPERILSIHAPLGTVLECLREAIPCFEDYQQFNPDDDFECDLHLLVHQSQAGCVIGRGGGKIKELRDMTGSNIKVYTDCCPRSTDRVVQVMGTISKVINAVGEIFDLLQTAPPKGTVNNYDPNYADEFNSQSYGGFMMGPGGKGGRGGGNSGGGGFGGGRGAGGGGGGRGRGGSRGGMRGGRGGYGGDRGFDRGFDRSRGSGGGGFGGSRGRDFGGSRDDGYGGGRSGRDGGYDGGRESHFGGGRGGGFGDSRDGGSSTKTQVSIPKDLAGAIIGKGGNRIKQIRQQSNAQIQIDEAVAGSNDRIITISGTQDQIQNAQYLLQLSVKQHQSGNSGGGGRY</sequence>
<feature type="domain" description="K Homology" evidence="5">
    <location>
        <begin position="372"/>
        <end position="442"/>
    </location>
</feature>
<dbReference type="AlphaFoldDB" id="A0A7J7K2Q6"/>
<evidence type="ECO:0000256" key="2">
    <source>
        <dbReference type="PROSITE-ProRule" id="PRU00117"/>
    </source>
</evidence>
<keyword evidence="2" id="KW-0694">RNA-binding</keyword>
<keyword evidence="4" id="KW-0812">Transmembrane</keyword>
<keyword evidence="1" id="KW-0677">Repeat</keyword>
<evidence type="ECO:0000313" key="6">
    <source>
        <dbReference type="EMBL" id="KAF6032465.1"/>
    </source>
</evidence>
<feature type="compositionally biased region" description="Basic and acidic residues" evidence="3">
    <location>
        <begin position="325"/>
        <end position="355"/>
    </location>
</feature>
<reference evidence="6" key="1">
    <citation type="submission" date="2020-06" db="EMBL/GenBank/DDBJ databases">
        <title>Draft genome of Bugula neritina, a colonial animal packing powerful symbionts and potential medicines.</title>
        <authorList>
            <person name="Rayko M."/>
        </authorList>
    </citation>
    <scope>NUCLEOTIDE SEQUENCE [LARGE SCALE GENOMIC DNA]</scope>
    <source>
        <strain evidence="6">Kwan_BN1</strain>
    </source>
</reference>
<feature type="transmembrane region" description="Helical" evidence="4">
    <location>
        <begin position="12"/>
        <end position="35"/>
    </location>
</feature>
<dbReference type="OrthoDB" id="442947at2759"/>
<proteinExistence type="predicted"/>
<dbReference type="CDD" id="cd22434">
    <property type="entry name" value="KH-I_HNRNPK_rpt3"/>
    <property type="match status" value="1"/>
</dbReference>
<feature type="compositionally biased region" description="Gly residues" evidence="3">
    <location>
        <begin position="356"/>
        <end position="365"/>
    </location>
</feature>
<dbReference type="InterPro" id="IPR004087">
    <property type="entry name" value="KH_dom"/>
</dbReference>
<dbReference type="InterPro" id="IPR004088">
    <property type="entry name" value="KH_dom_type_1"/>
</dbReference>
<dbReference type="EMBL" id="VXIV02001507">
    <property type="protein sequence ID" value="KAF6032465.1"/>
    <property type="molecule type" value="Genomic_DNA"/>
</dbReference>
<dbReference type="CDD" id="cd22433">
    <property type="entry name" value="KH-I_HNRNPK_rpt2"/>
    <property type="match status" value="1"/>
</dbReference>
<keyword evidence="7" id="KW-1185">Reference proteome</keyword>
<evidence type="ECO:0000256" key="1">
    <source>
        <dbReference type="ARBA" id="ARBA00022737"/>
    </source>
</evidence>
<feature type="region of interest" description="Disordered" evidence="3">
    <location>
        <begin position="252"/>
        <end position="379"/>
    </location>
</feature>
<dbReference type="InterPro" id="IPR036612">
    <property type="entry name" value="KH_dom_type_1_sf"/>
</dbReference>